<reference evidence="5 6" key="1">
    <citation type="journal article" date="2015" name="Nature">
        <title>rRNA introns, odd ribosomes, and small enigmatic genomes across a large radiation of phyla.</title>
        <authorList>
            <person name="Brown C.T."/>
            <person name="Hug L.A."/>
            <person name="Thomas B.C."/>
            <person name="Sharon I."/>
            <person name="Castelle C.J."/>
            <person name="Singh A."/>
            <person name="Wilkins M.J."/>
            <person name="Williams K.H."/>
            <person name="Banfield J.F."/>
        </authorList>
    </citation>
    <scope>NUCLEOTIDE SEQUENCE [LARGE SCALE GENOMIC DNA]</scope>
</reference>
<feature type="domain" description="Penicillin-binding protein dimerisation" evidence="4">
    <location>
        <begin position="49"/>
        <end position="211"/>
    </location>
</feature>
<accession>A0A0G0UMM1</accession>
<organism evidence="5 6">
    <name type="scientific">Candidatus Woesebacteria bacterium GW2011_GWD1_41_12</name>
    <dbReference type="NCBI Taxonomy" id="1618593"/>
    <lineage>
        <taxon>Bacteria</taxon>
        <taxon>Candidatus Woeseibacteriota</taxon>
    </lineage>
</organism>
<evidence type="ECO:0000259" key="4">
    <source>
        <dbReference type="Pfam" id="PF03717"/>
    </source>
</evidence>
<dbReference type="InterPro" id="IPR050515">
    <property type="entry name" value="Beta-lactam/transpept"/>
</dbReference>
<dbReference type="Gene3D" id="3.30.450.330">
    <property type="match status" value="1"/>
</dbReference>
<evidence type="ECO:0000259" key="3">
    <source>
        <dbReference type="Pfam" id="PF00905"/>
    </source>
</evidence>
<sequence length="574" mass="62017">MFAKIRLLSVFFIILFLALTARLFWWQVINGRTLADQARNQHTTSTLTSAPRGNILASDGTPWVARMNAWDIWANPRILNYSPLEVARKLSPLLAEDYLTGNDAVKEAVLAEEQRLLPLLKKDASWVILKQKVYDAAKKNIEALDIEGIGYDAVEASYYPEASSAAQILGFVGKDSDGLDIGYFGLEGYYNLPLSGKPGYLGGERDAKGSPLLLNGSTQVSAVSGVDLLTSIDKRVQSIIEEELEKGIEKYGAAGGSVTVMDPKTGKILAMANLPSFDPSAYSSYSNSLFKNPIITDTFEPGSILKVVVMAAGLDAGVVRPDTECDICSGPLKLDKYFIKTWNEKYTANITMTDVIVESDNVGMSFVGQKLGADQLYDYLTKFGVGQKTGIDLQGEVAPKLREKGTWNVVDLATTSFGQGVAVTGIEMVRAVAVIANGGYLVTPRVVDSVVGDGWEEKAVSNEPVRIISEKAASEMTQMMVEAAGRGEAKWVAVPGYSVAGKTGTAQIPVAGHYDEKNTNHSFVGFASPKNPKFVMLVTLKSPQTSPWAAETAAPVWFAIAEDLFPYFGIAPDK</sequence>
<dbReference type="InterPro" id="IPR036138">
    <property type="entry name" value="PBP_dimer_sf"/>
</dbReference>
<dbReference type="PANTHER" id="PTHR30627:SF1">
    <property type="entry name" value="PEPTIDOGLYCAN D,D-TRANSPEPTIDASE FTSI"/>
    <property type="match status" value="1"/>
</dbReference>
<dbReference type="GO" id="GO:0016740">
    <property type="term" value="F:transferase activity"/>
    <property type="evidence" value="ECO:0007669"/>
    <property type="project" value="UniProtKB-KW"/>
</dbReference>
<dbReference type="GO" id="GO:0008658">
    <property type="term" value="F:penicillin binding"/>
    <property type="evidence" value="ECO:0007669"/>
    <property type="project" value="InterPro"/>
</dbReference>
<comment type="caution">
    <text evidence="5">The sequence shown here is derived from an EMBL/GenBank/DDBJ whole genome shotgun (WGS) entry which is preliminary data.</text>
</comment>
<dbReference type="Pfam" id="PF00905">
    <property type="entry name" value="Transpeptidase"/>
    <property type="match status" value="1"/>
</dbReference>
<dbReference type="GO" id="GO:0071555">
    <property type="term" value="P:cell wall organization"/>
    <property type="evidence" value="ECO:0007669"/>
    <property type="project" value="TreeGrafter"/>
</dbReference>
<gene>
    <name evidence="5" type="ORF">UU39_C0020G0004</name>
</gene>
<protein>
    <submittedName>
        <fullName evidence="5">Peptidoglycan glycosyltransferase</fullName>
    </submittedName>
</protein>
<name>A0A0G0UMM1_9BACT</name>
<dbReference type="Pfam" id="PF03717">
    <property type="entry name" value="PBP_dimer"/>
    <property type="match status" value="1"/>
</dbReference>
<evidence type="ECO:0000313" key="5">
    <source>
        <dbReference type="EMBL" id="KKR90034.1"/>
    </source>
</evidence>
<dbReference type="SUPFAM" id="SSF56519">
    <property type="entry name" value="Penicillin binding protein dimerisation domain"/>
    <property type="match status" value="1"/>
</dbReference>
<proteinExistence type="predicted"/>
<dbReference type="Gene3D" id="3.90.1310.10">
    <property type="entry name" value="Penicillin-binding protein 2a (Domain 2)"/>
    <property type="match status" value="1"/>
</dbReference>
<evidence type="ECO:0000313" key="6">
    <source>
        <dbReference type="Proteomes" id="UP000034275"/>
    </source>
</evidence>
<comment type="subcellular location">
    <subcellularLocation>
        <location evidence="1">Membrane</location>
    </subcellularLocation>
</comment>
<dbReference type="SUPFAM" id="SSF56601">
    <property type="entry name" value="beta-lactamase/transpeptidase-like"/>
    <property type="match status" value="1"/>
</dbReference>
<keyword evidence="5" id="KW-0808">Transferase</keyword>
<keyword evidence="2" id="KW-0472">Membrane</keyword>
<evidence type="ECO:0000256" key="1">
    <source>
        <dbReference type="ARBA" id="ARBA00004370"/>
    </source>
</evidence>
<dbReference type="PANTHER" id="PTHR30627">
    <property type="entry name" value="PEPTIDOGLYCAN D,D-TRANSPEPTIDASE"/>
    <property type="match status" value="1"/>
</dbReference>
<dbReference type="PATRIC" id="fig|1618593.3.peg.373"/>
<dbReference type="AlphaFoldDB" id="A0A0G0UMM1"/>
<dbReference type="InterPro" id="IPR001460">
    <property type="entry name" value="PCN-bd_Tpept"/>
</dbReference>
<dbReference type="InterPro" id="IPR012338">
    <property type="entry name" value="Beta-lactam/transpept-like"/>
</dbReference>
<dbReference type="Proteomes" id="UP000034275">
    <property type="component" value="Unassembled WGS sequence"/>
</dbReference>
<evidence type="ECO:0000256" key="2">
    <source>
        <dbReference type="ARBA" id="ARBA00023136"/>
    </source>
</evidence>
<feature type="domain" description="Penicillin-binding protein transpeptidase" evidence="3">
    <location>
        <begin position="256"/>
        <end position="556"/>
    </location>
</feature>
<dbReference type="Gene3D" id="3.40.710.10">
    <property type="entry name" value="DD-peptidase/beta-lactamase superfamily"/>
    <property type="match status" value="1"/>
</dbReference>
<dbReference type="InterPro" id="IPR005311">
    <property type="entry name" value="PBP_dimer"/>
</dbReference>
<dbReference type="EMBL" id="LCAL01000020">
    <property type="protein sequence ID" value="KKR90034.1"/>
    <property type="molecule type" value="Genomic_DNA"/>
</dbReference>
<dbReference type="GO" id="GO:0005886">
    <property type="term" value="C:plasma membrane"/>
    <property type="evidence" value="ECO:0007669"/>
    <property type="project" value="TreeGrafter"/>
</dbReference>